<dbReference type="PROSITE" id="PS51913">
    <property type="entry name" value="HTH_HARE"/>
    <property type="match status" value="1"/>
</dbReference>
<dbReference type="AlphaFoldDB" id="A0A9D2KAW0"/>
<keyword evidence="1" id="KW-0804">Transcription</keyword>
<reference evidence="3" key="1">
    <citation type="journal article" date="2021" name="PeerJ">
        <title>Extensive microbial diversity within the chicken gut microbiome revealed by metagenomics and culture.</title>
        <authorList>
            <person name="Gilroy R."/>
            <person name="Ravi A."/>
            <person name="Getino M."/>
            <person name="Pursley I."/>
            <person name="Horton D.L."/>
            <person name="Alikhan N.F."/>
            <person name="Baker D."/>
            <person name="Gharbi K."/>
            <person name="Hall N."/>
            <person name="Watson M."/>
            <person name="Adriaenssens E.M."/>
            <person name="Foster-Nyarko E."/>
            <person name="Jarju S."/>
            <person name="Secka A."/>
            <person name="Antonio M."/>
            <person name="Oren A."/>
            <person name="Chaudhuri R.R."/>
            <person name="La Ragione R."/>
            <person name="Hildebrand F."/>
            <person name="Pallen M.J."/>
        </authorList>
    </citation>
    <scope>NUCLEOTIDE SEQUENCE</scope>
    <source>
        <strain evidence="3">ChiW4-1371</strain>
    </source>
</reference>
<reference evidence="3" key="2">
    <citation type="submission" date="2021-04" db="EMBL/GenBank/DDBJ databases">
        <authorList>
            <person name="Gilroy R."/>
        </authorList>
    </citation>
    <scope>NUCLEOTIDE SEQUENCE</scope>
    <source>
        <strain evidence="3">ChiW4-1371</strain>
    </source>
</reference>
<name>A0A9D2KAW0_9BACT</name>
<evidence type="ECO:0000313" key="4">
    <source>
        <dbReference type="Proteomes" id="UP000824176"/>
    </source>
</evidence>
<evidence type="ECO:0000256" key="1">
    <source>
        <dbReference type="ARBA" id="ARBA00023163"/>
    </source>
</evidence>
<evidence type="ECO:0000313" key="3">
    <source>
        <dbReference type="EMBL" id="HIZ89135.1"/>
    </source>
</evidence>
<dbReference type="Proteomes" id="UP000824176">
    <property type="component" value="Unassembled WGS sequence"/>
</dbReference>
<organism evidence="3 4">
    <name type="scientific">Candidatus Mucispirillum faecigallinarum</name>
    <dbReference type="NCBI Taxonomy" id="2838699"/>
    <lineage>
        <taxon>Bacteria</taxon>
        <taxon>Pseudomonadati</taxon>
        <taxon>Deferribacterota</taxon>
        <taxon>Deferribacteres</taxon>
        <taxon>Deferribacterales</taxon>
        <taxon>Mucispirillaceae</taxon>
        <taxon>Mucispirillum</taxon>
    </lineage>
</organism>
<dbReference type="Pfam" id="PF05066">
    <property type="entry name" value="HARE-HTH"/>
    <property type="match status" value="1"/>
</dbReference>
<accession>A0A9D2KAW0</accession>
<evidence type="ECO:0000259" key="2">
    <source>
        <dbReference type="PROSITE" id="PS51913"/>
    </source>
</evidence>
<dbReference type="GO" id="GO:0006355">
    <property type="term" value="P:regulation of DNA-templated transcription"/>
    <property type="evidence" value="ECO:0007669"/>
    <property type="project" value="InterPro"/>
</dbReference>
<dbReference type="EMBL" id="DXAQ01000067">
    <property type="protein sequence ID" value="HIZ89135.1"/>
    <property type="molecule type" value="Genomic_DNA"/>
</dbReference>
<proteinExistence type="predicted"/>
<gene>
    <name evidence="3" type="ORF">H9804_04260</name>
</gene>
<dbReference type="InterPro" id="IPR007759">
    <property type="entry name" value="Asxl_HARE-HTH"/>
</dbReference>
<comment type="caution">
    <text evidence="3">The sequence shown here is derived from an EMBL/GenBank/DDBJ whole genome shotgun (WGS) entry which is preliminary data.</text>
</comment>
<protein>
    <recommendedName>
        <fullName evidence="2">HTH HARE-type domain-containing protein</fullName>
    </recommendedName>
</protein>
<feature type="domain" description="HTH HARE-type" evidence="2">
    <location>
        <begin position="5"/>
        <end position="83"/>
    </location>
</feature>
<sequence length="326" mass="37853">MKPNYTFLSLAEEILSESKIPMTINGIWDSAVKKGLDKKLGSYGKTPIATLSARLYTNVQEGEDKKRFLIVSRNPTLFWLVSREKEFSEEFINKFYENQLVNNKTDDETIHERKYHKVLTYFLNSCPLGSIKVKTIFHEKAKKGLKGQDKWLFPDMVGVSFIFSEGYYNPASIELMKLVQYPMCKFYSFELKKSLDFSNYKKSYFQAVSNSSWANEGYLVCIDIEEESKGELKRLRDSFGIGLIQLNLDNINDSVIIYPATTKPMIDIATMNLLVNKSEEFEEFVKNVQNSIKLNELVNKDRYDEVLDDDEINKYLLELKPKNDKN</sequence>